<name>A0A4R6KHP8_9ACTN</name>
<protein>
    <submittedName>
        <fullName evidence="1">Uncharacterized protein</fullName>
    </submittedName>
</protein>
<proteinExistence type="predicted"/>
<evidence type="ECO:0000313" key="1">
    <source>
        <dbReference type="EMBL" id="TDO48664.1"/>
    </source>
</evidence>
<accession>A0A4R6KHP8</accession>
<evidence type="ECO:0000313" key="2">
    <source>
        <dbReference type="Proteomes" id="UP000295388"/>
    </source>
</evidence>
<gene>
    <name evidence="1" type="ORF">EV643_107294</name>
</gene>
<comment type="caution">
    <text evidence="1">The sequence shown here is derived from an EMBL/GenBank/DDBJ whole genome shotgun (WGS) entry which is preliminary data.</text>
</comment>
<organism evidence="1 2">
    <name type="scientific">Kribbella caucasensis</name>
    <dbReference type="NCBI Taxonomy" id="2512215"/>
    <lineage>
        <taxon>Bacteria</taxon>
        <taxon>Bacillati</taxon>
        <taxon>Actinomycetota</taxon>
        <taxon>Actinomycetes</taxon>
        <taxon>Propionibacteriales</taxon>
        <taxon>Kribbellaceae</taxon>
        <taxon>Kribbella</taxon>
    </lineage>
</organism>
<dbReference type="Proteomes" id="UP000295388">
    <property type="component" value="Unassembled WGS sequence"/>
</dbReference>
<dbReference type="AlphaFoldDB" id="A0A4R6KHP8"/>
<sequence length="62" mass="6901">MEPLNLMVNRKLIANTVREGAGCQAPRRAGRRAGVRAGSRRSAAAARKWWCAVIWGRGKVRR</sequence>
<keyword evidence="2" id="KW-1185">Reference proteome</keyword>
<reference evidence="1 2" key="1">
    <citation type="submission" date="2019-03" db="EMBL/GenBank/DDBJ databases">
        <title>Genomic Encyclopedia of Type Strains, Phase III (KMG-III): the genomes of soil and plant-associated and newly described type strains.</title>
        <authorList>
            <person name="Whitman W."/>
        </authorList>
    </citation>
    <scope>NUCLEOTIDE SEQUENCE [LARGE SCALE GENOMIC DNA]</scope>
    <source>
        <strain evidence="1 2">VKM Ac-2527</strain>
    </source>
</reference>
<dbReference type="EMBL" id="SNWQ01000007">
    <property type="protein sequence ID" value="TDO48664.1"/>
    <property type="molecule type" value="Genomic_DNA"/>
</dbReference>